<evidence type="ECO:0000256" key="8">
    <source>
        <dbReference type="ARBA" id="ARBA00023228"/>
    </source>
</evidence>
<evidence type="ECO:0000256" key="2">
    <source>
        <dbReference type="ARBA" id="ARBA00004556"/>
    </source>
</evidence>
<evidence type="ECO:0000313" key="14">
    <source>
        <dbReference type="Proteomes" id="UP001163846"/>
    </source>
</evidence>
<dbReference type="InterPro" id="IPR019317">
    <property type="entry name" value="BRI3"/>
</dbReference>
<gene>
    <name evidence="13" type="ORF">F5878DRAFT_392756</name>
</gene>
<evidence type="ECO:0000256" key="4">
    <source>
        <dbReference type="ARBA" id="ARBA00022490"/>
    </source>
</evidence>
<dbReference type="Proteomes" id="UP001163846">
    <property type="component" value="Unassembled WGS sequence"/>
</dbReference>
<evidence type="ECO:0000256" key="10">
    <source>
        <dbReference type="ARBA" id="ARBA00035449"/>
    </source>
</evidence>
<protein>
    <recommendedName>
        <fullName evidence="9">Membrane protein BRI3</fullName>
    </recommendedName>
    <alternativeName>
        <fullName evidence="10">Brain protein I3</fullName>
    </alternativeName>
</protein>
<comment type="subcellular location">
    <subcellularLocation>
        <location evidence="2">Cytoplasm</location>
        <location evidence="2">Perinuclear region</location>
    </subcellularLocation>
    <subcellularLocation>
        <location evidence="1">Lysosome membrane</location>
        <topology evidence="1">Multi-pass membrane protein</topology>
    </subcellularLocation>
</comment>
<dbReference type="EMBL" id="MU806004">
    <property type="protein sequence ID" value="KAJ3842495.1"/>
    <property type="molecule type" value="Genomic_DNA"/>
</dbReference>
<evidence type="ECO:0000256" key="1">
    <source>
        <dbReference type="ARBA" id="ARBA00004155"/>
    </source>
</evidence>
<sequence>MSLPPAYSSTAMADGIPASEQKIHMQPPPLQSQPSDGQYPPRAAMVQPGMPQPAMPYQPAGPGTFMSQPQSIPGPQPQVVGDQYRAQLFAQCAQGIHDPHTKYGVCGIITAVVCFPIGLICLFTDREQRCHRCGIRLDGK</sequence>
<keyword evidence="7" id="KW-0472">Membrane</keyword>
<evidence type="ECO:0000256" key="3">
    <source>
        <dbReference type="ARBA" id="ARBA00008090"/>
    </source>
</evidence>
<keyword evidence="14" id="KW-1185">Reference proteome</keyword>
<keyword evidence="5" id="KW-0812">Transmembrane</keyword>
<evidence type="ECO:0000256" key="7">
    <source>
        <dbReference type="ARBA" id="ARBA00023136"/>
    </source>
</evidence>
<evidence type="ECO:0000256" key="11">
    <source>
        <dbReference type="ARBA" id="ARBA00046593"/>
    </source>
</evidence>
<feature type="region of interest" description="Disordered" evidence="12">
    <location>
        <begin position="22"/>
        <end position="79"/>
    </location>
</feature>
<evidence type="ECO:0000256" key="12">
    <source>
        <dbReference type="SAM" id="MobiDB-lite"/>
    </source>
</evidence>
<organism evidence="13 14">
    <name type="scientific">Lentinula raphanica</name>
    <dbReference type="NCBI Taxonomy" id="153919"/>
    <lineage>
        <taxon>Eukaryota</taxon>
        <taxon>Fungi</taxon>
        <taxon>Dikarya</taxon>
        <taxon>Basidiomycota</taxon>
        <taxon>Agaricomycotina</taxon>
        <taxon>Agaricomycetes</taxon>
        <taxon>Agaricomycetidae</taxon>
        <taxon>Agaricales</taxon>
        <taxon>Marasmiineae</taxon>
        <taxon>Omphalotaceae</taxon>
        <taxon>Lentinula</taxon>
    </lineage>
</organism>
<evidence type="ECO:0000313" key="13">
    <source>
        <dbReference type="EMBL" id="KAJ3842495.1"/>
    </source>
</evidence>
<dbReference type="GO" id="GO:0048471">
    <property type="term" value="C:perinuclear region of cytoplasm"/>
    <property type="evidence" value="ECO:0007669"/>
    <property type="project" value="UniProtKB-SubCell"/>
</dbReference>
<keyword evidence="6" id="KW-1133">Transmembrane helix</keyword>
<accession>A0AA38PGF5</accession>
<reference evidence="13" key="1">
    <citation type="submission" date="2022-08" db="EMBL/GenBank/DDBJ databases">
        <authorList>
            <consortium name="DOE Joint Genome Institute"/>
            <person name="Min B."/>
            <person name="Riley R."/>
            <person name="Sierra-Patev S."/>
            <person name="Naranjo-Ortiz M."/>
            <person name="Looney B."/>
            <person name="Konkel Z."/>
            <person name="Slot J.C."/>
            <person name="Sakamoto Y."/>
            <person name="Steenwyk J.L."/>
            <person name="Rokas A."/>
            <person name="Carro J."/>
            <person name="Camarero S."/>
            <person name="Ferreira P."/>
            <person name="Molpeceres G."/>
            <person name="Ruiz-Duenas F.J."/>
            <person name="Serrano A."/>
            <person name="Henrissat B."/>
            <person name="Drula E."/>
            <person name="Hughes K.W."/>
            <person name="Mata J.L."/>
            <person name="Ishikawa N.K."/>
            <person name="Vargas-Isla R."/>
            <person name="Ushijima S."/>
            <person name="Smith C.A."/>
            <person name="Ahrendt S."/>
            <person name="Andreopoulos W."/>
            <person name="He G."/>
            <person name="Labutti K."/>
            <person name="Lipzen A."/>
            <person name="Ng V."/>
            <person name="Sandor L."/>
            <person name="Barry K."/>
            <person name="Martinez A.T."/>
            <person name="Xiao Y."/>
            <person name="Gibbons J.G."/>
            <person name="Terashima K."/>
            <person name="Hibbett D.S."/>
            <person name="Grigoriev I.V."/>
        </authorList>
    </citation>
    <scope>NUCLEOTIDE SEQUENCE</scope>
    <source>
        <strain evidence="13">TFB9207</strain>
    </source>
</reference>
<comment type="caution">
    <text evidence="13">The sequence shown here is derived from an EMBL/GenBank/DDBJ whole genome shotgun (WGS) entry which is preliminary data.</text>
</comment>
<evidence type="ECO:0000256" key="9">
    <source>
        <dbReference type="ARBA" id="ARBA00035284"/>
    </source>
</evidence>
<dbReference type="PANTHER" id="PTHR13551">
    <property type="entry name" value="BRAIN PROTEIN I3"/>
    <property type="match status" value="1"/>
</dbReference>
<comment type="similarity">
    <text evidence="3">Belongs to the BRI3 family.</text>
</comment>
<dbReference type="AlphaFoldDB" id="A0AA38PGF5"/>
<keyword evidence="8" id="KW-0458">Lysosome</keyword>
<name>A0AA38PGF5_9AGAR</name>
<dbReference type="Pfam" id="PF10164">
    <property type="entry name" value="BRI3"/>
    <property type="match status" value="1"/>
</dbReference>
<feature type="compositionally biased region" description="Low complexity" evidence="12">
    <location>
        <begin position="67"/>
        <end position="79"/>
    </location>
</feature>
<proteinExistence type="inferred from homology"/>
<dbReference type="PANTHER" id="PTHR13551:SF1">
    <property type="entry name" value="MEMBRANE PROTEIN BRI3"/>
    <property type="match status" value="1"/>
</dbReference>
<keyword evidence="4" id="KW-0963">Cytoplasm</keyword>
<evidence type="ECO:0000256" key="6">
    <source>
        <dbReference type="ARBA" id="ARBA00022989"/>
    </source>
</evidence>
<comment type="subunit">
    <text evidence="11">Interacts with BRI3BP. Interacts with MGAT1 and IFITM3.</text>
</comment>
<evidence type="ECO:0000256" key="5">
    <source>
        <dbReference type="ARBA" id="ARBA00022692"/>
    </source>
</evidence>